<evidence type="ECO:0000256" key="1">
    <source>
        <dbReference type="SAM" id="MobiDB-lite"/>
    </source>
</evidence>
<dbReference type="InterPro" id="IPR013087">
    <property type="entry name" value="Znf_C2H2_type"/>
</dbReference>
<dbReference type="AlphaFoldDB" id="A0A9J6D238"/>
<proteinExistence type="predicted"/>
<name>A0A9J6D238_RHIMP</name>
<organism evidence="3 4">
    <name type="scientific">Rhipicephalus microplus</name>
    <name type="common">Cattle tick</name>
    <name type="synonym">Boophilus microplus</name>
    <dbReference type="NCBI Taxonomy" id="6941"/>
    <lineage>
        <taxon>Eukaryota</taxon>
        <taxon>Metazoa</taxon>
        <taxon>Ecdysozoa</taxon>
        <taxon>Arthropoda</taxon>
        <taxon>Chelicerata</taxon>
        <taxon>Arachnida</taxon>
        <taxon>Acari</taxon>
        <taxon>Parasitiformes</taxon>
        <taxon>Ixodida</taxon>
        <taxon>Ixodoidea</taxon>
        <taxon>Ixodidae</taxon>
        <taxon>Rhipicephalinae</taxon>
        <taxon>Rhipicephalus</taxon>
        <taxon>Boophilus</taxon>
    </lineage>
</organism>
<feature type="region of interest" description="Disordered" evidence="1">
    <location>
        <begin position="117"/>
        <end position="144"/>
    </location>
</feature>
<dbReference type="VEuPathDB" id="VectorBase:LOC119183044"/>
<evidence type="ECO:0000313" key="4">
    <source>
        <dbReference type="Proteomes" id="UP000821866"/>
    </source>
</evidence>
<accession>A0A9J6D238</accession>
<gene>
    <name evidence="3" type="ORF">HPB51_026732</name>
</gene>
<dbReference type="Proteomes" id="UP000821866">
    <property type="component" value="Unassembled WGS sequence"/>
</dbReference>
<comment type="caution">
    <text evidence="3">The sequence shown here is derived from an EMBL/GenBank/DDBJ whole genome shotgun (WGS) entry which is preliminary data.</text>
</comment>
<dbReference type="Pfam" id="PF00096">
    <property type="entry name" value="zf-C2H2"/>
    <property type="match status" value="1"/>
</dbReference>
<feature type="domain" description="C2H2-type" evidence="2">
    <location>
        <begin position="83"/>
        <end position="99"/>
    </location>
</feature>
<reference evidence="3" key="2">
    <citation type="submission" date="2021-09" db="EMBL/GenBank/DDBJ databases">
        <authorList>
            <person name="Jia N."/>
            <person name="Wang J."/>
            <person name="Shi W."/>
            <person name="Du L."/>
            <person name="Sun Y."/>
            <person name="Zhan W."/>
            <person name="Jiang J."/>
            <person name="Wang Q."/>
            <person name="Zhang B."/>
            <person name="Ji P."/>
            <person name="Sakyi L.B."/>
            <person name="Cui X."/>
            <person name="Yuan T."/>
            <person name="Jiang B."/>
            <person name="Yang W."/>
            <person name="Lam T.T.-Y."/>
            <person name="Chang Q."/>
            <person name="Ding S."/>
            <person name="Wang X."/>
            <person name="Zhu J."/>
            <person name="Ruan X."/>
            <person name="Zhao L."/>
            <person name="Wei J."/>
            <person name="Que T."/>
            <person name="Du C."/>
            <person name="Cheng J."/>
            <person name="Dai P."/>
            <person name="Han X."/>
            <person name="Huang E."/>
            <person name="Gao Y."/>
            <person name="Liu J."/>
            <person name="Shao H."/>
            <person name="Ye R."/>
            <person name="Li L."/>
            <person name="Wei W."/>
            <person name="Wang X."/>
            <person name="Wang C."/>
            <person name="Huo Q."/>
            <person name="Li W."/>
            <person name="Guo W."/>
            <person name="Chen H."/>
            <person name="Chen S."/>
            <person name="Zhou L."/>
            <person name="Zhou L."/>
            <person name="Ni X."/>
            <person name="Tian J."/>
            <person name="Zhou Y."/>
            <person name="Sheng Y."/>
            <person name="Liu T."/>
            <person name="Pan Y."/>
            <person name="Xia L."/>
            <person name="Li J."/>
            <person name="Zhao F."/>
            <person name="Cao W."/>
        </authorList>
    </citation>
    <scope>NUCLEOTIDE SEQUENCE</scope>
    <source>
        <strain evidence="3">Rmic-2018</strain>
        <tissue evidence="3">Larvae</tissue>
    </source>
</reference>
<dbReference type="EMBL" id="JABSTU010001449">
    <property type="protein sequence ID" value="KAH7985963.1"/>
    <property type="molecule type" value="Genomic_DNA"/>
</dbReference>
<keyword evidence="4" id="KW-1185">Reference proteome</keyword>
<reference evidence="3" key="1">
    <citation type="journal article" date="2020" name="Cell">
        <title>Large-Scale Comparative Analyses of Tick Genomes Elucidate Their Genetic Diversity and Vector Capacities.</title>
        <authorList>
            <consortium name="Tick Genome and Microbiome Consortium (TIGMIC)"/>
            <person name="Jia N."/>
            <person name="Wang J."/>
            <person name="Shi W."/>
            <person name="Du L."/>
            <person name="Sun Y."/>
            <person name="Zhan W."/>
            <person name="Jiang J.F."/>
            <person name="Wang Q."/>
            <person name="Zhang B."/>
            <person name="Ji P."/>
            <person name="Bell-Sakyi L."/>
            <person name="Cui X.M."/>
            <person name="Yuan T.T."/>
            <person name="Jiang B.G."/>
            <person name="Yang W.F."/>
            <person name="Lam T.T."/>
            <person name="Chang Q.C."/>
            <person name="Ding S.J."/>
            <person name="Wang X.J."/>
            <person name="Zhu J.G."/>
            <person name="Ruan X.D."/>
            <person name="Zhao L."/>
            <person name="Wei J.T."/>
            <person name="Ye R.Z."/>
            <person name="Que T.C."/>
            <person name="Du C.H."/>
            <person name="Zhou Y.H."/>
            <person name="Cheng J.X."/>
            <person name="Dai P.F."/>
            <person name="Guo W.B."/>
            <person name="Han X.H."/>
            <person name="Huang E.J."/>
            <person name="Li L.F."/>
            <person name="Wei W."/>
            <person name="Gao Y.C."/>
            <person name="Liu J.Z."/>
            <person name="Shao H.Z."/>
            <person name="Wang X."/>
            <person name="Wang C.C."/>
            <person name="Yang T.C."/>
            <person name="Huo Q.B."/>
            <person name="Li W."/>
            <person name="Chen H.Y."/>
            <person name="Chen S.E."/>
            <person name="Zhou L.G."/>
            <person name="Ni X.B."/>
            <person name="Tian J.H."/>
            <person name="Sheng Y."/>
            <person name="Liu T."/>
            <person name="Pan Y.S."/>
            <person name="Xia L.Y."/>
            <person name="Li J."/>
            <person name="Zhao F."/>
            <person name="Cao W.C."/>
        </authorList>
    </citation>
    <scope>NUCLEOTIDE SEQUENCE</scope>
    <source>
        <strain evidence="3">Rmic-2018</strain>
    </source>
</reference>
<evidence type="ECO:0000313" key="3">
    <source>
        <dbReference type="EMBL" id="KAH7985963.1"/>
    </source>
</evidence>
<evidence type="ECO:0000259" key="2">
    <source>
        <dbReference type="Pfam" id="PF00096"/>
    </source>
</evidence>
<sequence length="178" mass="19822">MTGKERASPIFRPWAQQPSAEPRIVQPEPVYLLPAAMQPAFPMTAWDVAAAAAAAHHHASSPAFLQQELAARWKAKKQRPKRFQCPHCKVSFSNNGQLKVTGAAVCLRARRMRQDLHEKRRADATQAHPHGTATLPVPAVSKPFGRKDHLKKHVKTHERALLPGLPYFFGGAPDFLFM</sequence>
<protein>
    <recommendedName>
        <fullName evidence="2">C2H2-type domain-containing protein</fullName>
    </recommendedName>
</protein>